<gene>
    <name evidence="3" type="ORF">GSOID_T00031369001</name>
</gene>
<keyword evidence="2" id="KW-0812">Transmembrane</keyword>
<evidence type="ECO:0000256" key="2">
    <source>
        <dbReference type="SAM" id="Phobius"/>
    </source>
</evidence>
<feature type="transmembrane region" description="Helical" evidence="2">
    <location>
        <begin position="118"/>
        <end position="138"/>
    </location>
</feature>
<organism evidence="3">
    <name type="scientific">Oikopleura dioica</name>
    <name type="common">Tunicate</name>
    <dbReference type="NCBI Taxonomy" id="34765"/>
    <lineage>
        <taxon>Eukaryota</taxon>
        <taxon>Metazoa</taxon>
        <taxon>Chordata</taxon>
        <taxon>Tunicata</taxon>
        <taxon>Appendicularia</taxon>
        <taxon>Copelata</taxon>
        <taxon>Oikopleuridae</taxon>
        <taxon>Oikopleura</taxon>
    </lineage>
</organism>
<keyword evidence="2" id="KW-0472">Membrane</keyword>
<reference evidence="3" key="1">
    <citation type="journal article" date="2010" name="Science">
        <title>Plasticity of animal genome architecture unmasked by rapid evolution of a pelagic tunicate.</title>
        <authorList>
            <person name="Denoeud F."/>
            <person name="Henriet S."/>
            <person name="Mungpakdee S."/>
            <person name="Aury J.M."/>
            <person name="Da Silva C."/>
            <person name="Brinkmann H."/>
            <person name="Mikhaleva J."/>
            <person name="Olsen L.C."/>
            <person name="Jubin C."/>
            <person name="Canestro C."/>
            <person name="Bouquet J.M."/>
            <person name="Danks G."/>
            <person name="Poulain J."/>
            <person name="Campsteijn C."/>
            <person name="Adamski M."/>
            <person name="Cross I."/>
            <person name="Yadetie F."/>
            <person name="Muffato M."/>
            <person name="Louis A."/>
            <person name="Butcher S."/>
            <person name="Tsagkogeorga G."/>
            <person name="Konrad A."/>
            <person name="Singh S."/>
            <person name="Jensen M.F."/>
            <person name="Cong E.H."/>
            <person name="Eikeseth-Otteraa H."/>
            <person name="Noel B."/>
            <person name="Anthouard V."/>
            <person name="Porcel B.M."/>
            <person name="Kachouri-Lafond R."/>
            <person name="Nishino A."/>
            <person name="Ugolini M."/>
            <person name="Chourrout P."/>
            <person name="Nishida H."/>
            <person name="Aasland R."/>
            <person name="Huzurbazar S."/>
            <person name="Westhof E."/>
            <person name="Delsuc F."/>
            <person name="Lehrach H."/>
            <person name="Reinhardt R."/>
            <person name="Weissenbach J."/>
            <person name="Roy S.W."/>
            <person name="Artiguenave F."/>
            <person name="Postlethwait J.H."/>
            <person name="Manak J.R."/>
            <person name="Thompson E.M."/>
            <person name="Jaillon O."/>
            <person name="Du Pasquier L."/>
            <person name="Boudinot P."/>
            <person name="Liberles D.A."/>
            <person name="Volff J.N."/>
            <person name="Philippe H."/>
            <person name="Lenhard B."/>
            <person name="Roest Crollius H."/>
            <person name="Wincker P."/>
            <person name="Chourrout D."/>
        </authorList>
    </citation>
    <scope>NUCLEOTIDE SEQUENCE [LARGE SCALE GENOMIC DNA]</scope>
</reference>
<feature type="transmembrane region" description="Helical" evidence="2">
    <location>
        <begin position="327"/>
        <end position="352"/>
    </location>
</feature>
<dbReference type="AlphaFoldDB" id="E4YQY3"/>
<feature type="transmembrane region" description="Helical" evidence="2">
    <location>
        <begin position="144"/>
        <end position="164"/>
    </location>
</feature>
<evidence type="ECO:0000313" key="3">
    <source>
        <dbReference type="EMBL" id="CBY37875.1"/>
    </source>
</evidence>
<proteinExistence type="predicted"/>
<sequence>MLEGILSEKVRIGATISTSLAGIGCFLGGMGTHPLISLEPKPGSFFPTRKEISLWKVTEYSLDEPGNSTTKTWAMFTGSPSPMPVEIGVSMTILASVTALSCFFRLRRETRLVSAHGNILAGFLALTALLSVKIGFSVEHVTSNFFSVGLASFGIGLLFLCGIFGHYSADMMPSTPRFAIQNLIFYFVCSLGCVLSLTGCFMTTIGDSTPYCTVPLGLCTRFEPPTKIGFFEKCLVEERNGSSETNCNSWDDQMQSMLAGIFVCVIFKILTLGGACVVKFLNVKWRQFSASLVVLSIGFGVMGLSLAAVFLAAFYHENKEGDLRYIAPYYGAAYWLFCSGVISSLIAGATILGEEVDEDEDEEFDHLKKPSLVLTGTDNDAFSTESASISGEESTNM</sequence>
<feature type="transmembrane region" description="Helical" evidence="2">
    <location>
        <begin position="258"/>
        <end position="281"/>
    </location>
</feature>
<evidence type="ECO:0008006" key="4">
    <source>
        <dbReference type="Google" id="ProtNLM"/>
    </source>
</evidence>
<feature type="transmembrane region" description="Helical" evidence="2">
    <location>
        <begin position="12"/>
        <end position="36"/>
    </location>
</feature>
<dbReference type="Proteomes" id="UP000011014">
    <property type="component" value="Unassembled WGS sequence"/>
</dbReference>
<feature type="transmembrane region" description="Helical" evidence="2">
    <location>
        <begin position="87"/>
        <end position="106"/>
    </location>
</feature>
<keyword evidence="2" id="KW-1133">Transmembrane helix</keyword>
<dbReference type="EMBL" id="FN655080">
    <property type="protein sequence ID" value="CBY37875.1"/>
    <property type="molecule type" value="Genomic_DNA"/>
</dbReference>
<protein>
    <recommendedName>
        <fullName evidence="4">Claudin</fullName>
    </recommendedName>
</protein>
<feature type="region of interest" description="Disordered" evidence="1">
    <location>
        <begin position="375"/>
        <end position="397"/>
    </location>
</feature>
<evidence type="ECO:0000256" key="1">
    <source>
        <dbReference type="SAM" id="MobiDB-lite"/>
    </source>
</evidence>
<feature type="transmembrane region" description="Helical" evidence="2">
    <location>
        <begin position="293"/>
        <end position="315"/>
    </location>
</feature>
<name>E4YQY3_OIKDI</name>
<accession>E4YQY3</accession>
<feature type="transmembrane region" description="Helical" evidence="2">
    <location>
        <begin position="184"/>
        <end position="205"/>
    </location>
</feature>